<feature type="domain" description="Zinc finger/thioredoxin putative" evidence="3">
    <location>
        <begin position="1"/>
        <end position="36"/>
    </location>
</feature>
<accession>A0ABX2PSD6</accession>
<dbReference type="Proteomes" id="UP000630805">
    <property type="component" value="Unassembled WGS sequence"/>
</dbReference>
<feature type="compositionally biased region" description="Basic and acidic residues" evidence="1">
    <location>
        <begin position="89"/>
        <end position="109"/>
    </location>
</feature>
<protein>
    <submittedName>
        <fullName evidence="4">Zinc-ribbon domain-containing protein</fullName>
    </submittedName>
</protein>
<gene>
    <name evidence="4" type="ORF">HW561_12280</name>
</gene>
<proteinExistence type="predicted"/>
<comment type="caution">
    <text evidence="4">The sequence shown here is derived from an EMBL/GenBank/DDBJ whole genome shotgun (WGS) entry which is preliminary data.</text>
</comment>
<name>A0ABX2PSD6_9RHOB</name>
<evidence type="ECO:0000259" key="3">
    <source>
        <dbReference type="Pfam" id="PF13717"/>
    </source>
</evidence>
<feature type="compositionally biased region" description="Basic and acidic residues" evidence="1">
    <location>
        <begin position="189"/>
        <end position="201"/>
    </location>
</feature>
<dbReference type="RefSeq" id="WP_176865162.1">
    <property type="nucleotide sequence ID" value="NZ_JABXWT010000005.1"/>
</dbReference>
<keyword evidence="2" id="KW-0472">Membrane</keyword>
<feature type="transmembrane region" description="Helical" evidence="2">
    <location>
        <begin position="207"/>
        <end position="225"/>
    </location>
</feature>
<dbReference type="InterPro" id="IPR011723">
    <property type="entry name" value="Znf/thioredoxin_put"/>
</dbReference>
<keyword evidence="5" id="KW-1185">Reference proteome</keyword>
<evidence type="ECO:0000313" key="5">
    <source>
        <dbReference type="Proteomes" id="UP000630805"/>
    </source>
</evidence>
<dbReference type="NCBIfam" id="TIGR02098">
    <property type="entry name" value="MJ0042_CXXC"/>
    <property type="match status" value="1"/>
</dbReference>
<sequence length="267" mass="28517">MRLTCPNCSAQYEVPDEVIPEDGRDVQCSNCDQTWFQAKHPADATAEPTDVESETAPVEDEVTEAAPVSAEEEAPEAEEKEQPTEEPAPEPKPEPEPEPEPEPHAEKATPSKTGNVDPAVASILQEEAAREAELRAEEGGDLETQPDLALDAAPEPKVEPTMPAASETAEDAGQKDALPDVEAINSSMRSDDATTDTEKPARKSGGFVRGFALMLIIGVVLYLIYGNAQQISEAVPQADPVLDSYVSLVDQARVWLETQAGSGASQN</sequence>
<dbReference type="EMBL" id="JABXWT010000005">
    <property type="protein sequence ID" value="NVO56566.1"/>
    <property type="molecule type" value="Genomic_DNA"/>
</dbReference>
<keyword evidence="2" id="KW-1133">Transmembrane helix</keyword>
<keyword evidence="2" id="KW-0812">Transmembrane</keyword>
<feature type="compositionally biased region" description="Acidic residues" evidence="1">
    <location>
        <begin position="70"/>
        <end position="79"/>
    </location>
</feature>
<evidence type="ECO:0000256" key="2">
    <source>
        <dbReference type="SAM" id="Phobius"/>
    </source>
</evidence>
<evidence type="ECO:0000313" key="4">
    <source>
        <dbReference type="EMBL" id="NVO56566.1"/>
    </source>
</evidence>
<feature type="compositionally biased region" description="Acidic residues" evidence="1">
    <location>
        <begin position="49"/>
        <end position="63"/>
    </location>
</feature>
<dbReference type="Pfam" id="PF13717">
    <property type="entry name" value="Zn_ribbon_4"/>
    <property type="match status" value="1"/>
</dbReference>
<feature type="region of interest" description="Disordered" evidence="1">
    <location>
        <begin position="39"/>
        <end position="203"/>
    </location>
</feature>
<reference evidence="4 5" key="1">
    <citation type="submission" date="2020-06" db="EMBL/GenBank/DDBJ databases">
        <authorList>
            <person name="Cao W.R."/>
        </authorList>
    </citation>
    <scope>NUCLEOTIDE SEQUENCE [LARGE SCALE GENOMIC DNA]</scope>
    <source>
        <strain evidence="4 5">B1Z28</strain>
    </source>
</reference>
<organism evidence="4 5">
    <name type="scientific">Ruegeria haliotis</name>
    <dbReference type="NCBI Taxonomy" id="2747601"/>
    <lineage>
        <taxon>Bacteria</taxon>
        <taxon>Pseudomonadati</taxon>
        <taxon>Pseudomonadota</taxon>
        <taxon>Alphaproteobacteria</taxon>
        <taxon>Rhodobacterales</taxon>
        <taxon>Roseobacteraceae</taxon>
        <taxon>Ruegeria</taxon>
    </lineage>
</organism>
<feature type="compositionally biased region" description="Basic and acidic residues" evidence="1">
    <location>
        <begin position="127"/>
        <end position="138"/>
    </location>
</feature>
<evidence type="ECO:0000256" key="1">
    <source>
        <dbReference type="SAM" id="MobiDB-lite"/>
    </source>
</evidence>